<evidence type="ECO:0000313" key="5">
    <source>
        <dbReference type="Proteomes" id="UP000295444"/>
    </source>
</evidence>
<dbReference type="Proteomes" id="UP000295444">
    <property type="component" value="Unassembled WGS sequence"/>
</dbReference>
<feature type="chain" id="PRO_5039006032" description="DUF6801 domain-containing protein" evidence="2">
    <location>
        <begin position="29"/>
        <end position="455"/>
    </location>
</feature>
<evidence type="ECO:0000313" key="4">
    <source>
        <dbReference type="EMBL" id="TDP95162.1"/>
    </source>
</evidence>
<dbReference type="RefSeq" id="WP_133852536.1">
    <property type="nucleotide sequence ID" value="NZ_SNXZ01000005.1"/>
</dbReference>
<feature type="compositionally biased region" description="Low complexity" evidence="1">
    <location>
        <begin position="195"/>
        <end position="242"/>
    </location>
</feature>
<sequence length="455" mass="45562">MSASSVRATRVAAAGVVALGLCATTLSATPAAATARTVSLTASCAFPSMDPVVVTTTISTELPDTATTTEPVALQGFSVSVTVPEATVAALRTGGTTAIGAGFTVALSGTWQQQPHDIAVPAMTSPDNPLPESGDLPITATADVPAVPVDGPGDATFAVPQVVSTLTLHNGETTTDVPCTEDPGQDGTLGTVTITGAPGDTTTPPTTSGSPTTTTGAPSTSSGAPGSSAPSASHDPAAAAPTTPNPPPDQVGGFDDICDIKDPVLRPAGKAWYKIDGAITVLKLKSNLPVPKGDLIGDAFLHLTGPGGYFACVDGAATMPPAPGYFLMFNFAPVTAVAHVMPGGHSRTKISNGYLISRTEAVITLTDVTVNGVPLDVGPNCHTTENAVIRLAGKYQAPVSSGTVPGIVDLPPFTGCAHGSDVVDPIFNGLVAGDGNPMIANITYVCLYLTCQGKL</sequence>
<keyword evidence="2" id="KW-0732">Signal</keyword>
<evidence type="ECO:0000256" key="2">
    <source>
        <dbReference type="SAM" id="SignalP"/>
    </source>
</evidence>
<reference evidence="4 5" key="1">
    <citation type="submission" date="2019-03" db="EMBL/GenBank/DDBJ databases">
        <title>Genomic Encyclopedia of Type Strains, Phase IV (KMG-IV): sequencing the most valuable type-strain genomes for metagenomic binning, comparative biology and taxonomic classification.</title>
        <authorList>
            <person name="Goeker M."/>
        </authorList>
    </citation>
    <scope>NUCLEOTIDE SEQUENCE [LARGE SCALE GENOMIC DNA]</scope>
    <source>
        <strain evidence="4 5">DSM 45361</strain>
    </source>
</reference>
<dbReference type="InterPro" id="IPR046542">
    <property type="entry name" value="DUF6801"/>
</dbReference>
<name>A0A4R6S5W4_LABRH</name>
<organism evidence="4 5">
    <name type="scientific">Labedaea rhizosphaerae</name>
    <dbReference type="NCBI Taxonomy" id="598644"/>
    <lineage>
        <taxon>Bacteria</taxon>
        <taxon>Bacillati</taxon>
        <taxon>Actinomycetota</taxon>
        <taxon>Actinomycetes</taxon>
        <taxon>Pseudonocardiales</taxon>
        <taxon>Pseudonocardiaceae</taxon>
        <taxon>Labedaea</taxon>
    </lineage>
</organism>
<feature type="domain" description="DUF6801" evidence="3">
    <location>
        <begin position="43"/>
        <end position="190"/>
    </location>
</feature>
<comment type="caution">
    <text evidence="4">The sequence shown here is derived from an EMBL/GenBank/DDBJ whole genome shotgun (WGS) entry which is preliminary data.</text>
</comment>
<proteinExistence type="predicted"/>
<evidence type="ECO:0000256" key="1">
    <source>
        <dbReference type="SAM" id="MobiDB-lite"/>
    </source>
</evidence>
<dbReference type="Pfam" id="PF20611">
    <property type="entry name" value="DUF6801"/>
    <property type="match status" value="1"/>
</dbReference>
<accession>A0A4R6S5W4</accession>
<dbReference type="EMBL" id="SNXZ01000005">
    <property type="protein sequence ID" value="TDP95162.1"/>
    <property type="molecule type" value="Genomic_DNA"/>
</dbReference>
<evidence type="ECO:0000259" key="3">
    <source>
        <dbReference type="Pfam" id="PF20611"/>
    </source>
</evidence>
<feature type="region of interest" description="Disordered" evidence="1">
    <location>
        <begin position="169"/>
        <end position="256"/>
    </location>
</feature>
<dbReference type="AlphaFoldDB" id="A0A4R6S5W4"/>
<gene>
    <name evidence="4" type="ORF">EV186_105394</name>
</gene>
<feature type="signal peptide" evidence="2">
    <location>
        <begin position="1"/>
        <end position="28"/>
    </location>
</feature>
<protein>
    <recommendedName>
        <fullName evidence="3">DUF6801 domain-containing protein</fullName>
    </recommendedName>
</protein>
<dbReference type="OrthoDB" id="3821392at2"/>
<keyword evidence="5" id="KW-1185">Reference proteome</keyword>